<feature type="transmembrane region" description="Helical" evidence="1">
    <location>
        <begin position="228"/>
        <end position="246"/>
    </location>
</feature>
<feature type="transmembrane region" description="Helical" evidence="1">
    <location>
        <begin position="301"/>
        <end position="323"/>
    </location>
</feature>
<accession>A0A0R2PYF4</accession>
<keyword evidence="1" id="KW-1133">Transmembrane helix</keyword>
<keyword evidence="1" id="KW-0472">Membrane</keyword>
<feature type="transmembrane region" description="Helical" evidence="1">
    <location>
        <begin position="335"/>
        <end position="358"/>
    </location>
</feature>
<dbReference type="Proteomes" id="UP000050874">
    <property type="component" value="Unassembled WGS sequence"/>
</dbReference>
<reference evidence="4" key="1">
    <citation type="submission" date="2015-10" db="EMBL/GenBank/DDBJ databases">
        <title>Metagenome-Assembled Genomes uncover a global brackish microbiome.</title>
        <authorList>
            <person name="Hugerth L.W."/>
            <person name="Larsson J."/>
            <person name="Alneberg J."/>
            <person name="Lindh M.V."/>
            <person name="Legrand C."/>
            <person name="Pinhassi J."/>
            <person name="Andersson A."/>
        </authorList>
    </citation>
    <scope>NUCLEOTIDE SEQUENCE [LARGE SCALE GENOMIC DNA]</scope>
</reference>
<evidence type="ECO:0008006" key="5">
    <source>
        <dbReference type="Google" id="ProtNLM"/>
    </source>
</evidence>
<feature type="chain" id="PRO_5006586894" description="HupE/UreJ protein" evidence="2">
    <location>
        <begin position="22"/>
        <end position="396"/>
    </location>
</feature>
<name>A0A0R2PYF4_9GAMM</name>
<evidence type="ECO:0000256" key="2">
    <source>
        <dbReference type="SAM" id="SignalP"/>
    </source>
</evidence>
<organism evidence="3 4">
    <name type="scientific">SAR86 cluster bacterium BACL1 MAG-120920-bin57</name>
    <dbReference type="NCBI Taxonomy" id="1655571"/>
    <lineage>
        <taxon>Bacteria</taxon>
        <taxon>Pseudomonadati</taxon>
        <taxon>Pseudomonadota</taxon>
        <taxon>Gammaproteobacteria</taxon>
        <taxon>SAR86 cluster</taxon>
    </lineage>
</organism>
<protein>
    <recommendedName>
        <fullName evidence="5">HupE/UreJ protein</fullName>
    </recommendedName>
</protein>
<evidence type="ECO:0000313" key="3">
    <source>
        <dbReference type="EMBL" id="KRO41245.1"/>
    </source>
</evidence>
<proteinExistence type="predicted"/>
<comment type="caution">
    <text evidence="3">The sequence shown here is derived from an EMBL/GenBank/DDBJ whole genome shotgun (WGS) entry which is preliminary data.</text>
</comment>
<dbReference type="InterPro" id="IPR032809">
    <property type="entry name" value="Put_HupE_UreJ"/>
</dbReference>
<dbReference type="Pfam" id="PF13795">
    <property type="entry name" value="HupE_UreJ_2"/>
    <property type="match status" value="2"/>
</dbReference>
<evidence type="ECO:0000313" key="4">
    <source>
        <dbReference type="Proteomes" id="UP000050874"/>
    </source>
</evidence>
<keyword evidence="2" id="KW-0732">Signal</keyword>
<dbReference type="AlphaFoldDB" id="A0A0R2PYF4"/>
<feature type="transmembrane region" description="Helical" evidence="1">
    <location>
        <begin position="184"/>
        <end position="208"/>
    </location>
</feature>
<feature type="transmembrane region" description="Helical" evidence="1">
    <location>
        <begin position="266"/>
        <end position="289"/>
    </location>
</feature>
<sequence length="396" mass="43987">MIYKKLLCCSLLILCSIFSEAHNRSESYSKFNLTSNEQGMAIQVTGSIKQDIFNNLNPTAHFQSYESLVNYLNKAINLGSSCKLNESVEINENISLGVLKFVWSFQCLQIPESISMSLFQDLGVTHTHIARGVIDGQSVPEFMFASTQDSWVIGLPGESNVNQSSYFGYFKSGVQHILSGWDHLTFLLGLLLLFTGRFLIIAITGFTIGHSLTLGLGAMNVLRVHSEIIETLIGFSILLLAVEYFLKHVFEINKLIKNLALSFCAFLPLTIFGSLDPILIAGLALFLTFYLSLTNHYSNPWLPLMVTIFFGLIHGLGFASSIAESGIPQDRLLPIILSFNIGVEVGQLAVAFTILAFLKLTKNYFRFSDFNYLHGAMGAFVFSMGTFWFISRAIGL</sequence>
<keyword evidence="1" id="KW-0812">Transmembrane</keyword>
<feature type="signal peptide" evidence="2">
    <location>
        <begin position="1"/>
        <end position="21"/>
    </location>
</feature>
<evidence type="ECO:0000256" key="1">
    <source>
        <dbReference type="SAM" id="Phobius"/>
    </source>
</evidence>
<dbReference type="EMBL" id="LIAV01000014">
    <property type="protein sequence ID" value="KRO41245.1"/>
    <property type="molecule type" value="Genomic_DNA"/>
</dbReference>
<feature type="transmembrane region" description="Helical" evidence="1">
    <location>
        <begin position="370"/>
        <end position="390"/>
    </location>
</feature>
<gene>
    <name evidence="3" type="ORF">ABR63_02325</name>
</gene>